<dbReference type="EMBL" id="SMMG02000002">
    <property type="protein sequence ID" value="KAA3483671.1"/>
    <property type="molecule type" value="Genomic_DNA"/>
</dbReference>
<sequence length="75" mass="8944">MKRIIRRTTLSWLQLCSHLKFGDTTYTVKNAIKYLNLRQRRWLKLLKDYEFVIDYHLGKANVVVDALSQKSLFAL</sequence>
<dbReference type="AlphaFoldDB" id="A0A5B6WP58"/>
<dbReference type="OrthoDB" id="1002254at2759"/>
<gene>
    <name evidence="1" type="ORF">EPI10_005820</name>
</gene>
<dbReference type="Proteomes" id="UP000325315">
    <property type="component" value="Unassembled WGS sequence"/>
</dbReference>
<evidence type="ECO:0000313" key="1">
    <source>
        <dbReference type="EMBL" id="KAA3483671.1"/>
    </source>
</evidence>
<organism evidence="1 2">
    <name type="scientific">Gossypium australe</name>
    <dbReference type="NCBI Taxonomy" id="47621"/>
    <lineage>
        <taxon>Eukaryota</taxon>
        <taxon>Viridiplantae</taxon>
        <taxon>Streptophyta</taxon>
        <taxon>Embryophyta</taxon>
        <taxon>Tracheophyta</taxon>
        <taxon>Spermatophyta</taxon>
        <taxon>Magnoliopsida</taxon>
        <taxon>eudicotyledons</taxon>
        <taxon>Gunneridae</taxon>
        <taxon>Pentapetalae</taxon>
        <taxon>rosids</taxon>
        <taxon>malvids</taxon>
        <taxon>Malvales</taxon>
        <taxon>Malvaceae</taxon>
        <taxon>Malvoideae</taxon>
        <taxon>Gossypium</taxon>
    </lineage>
</organism>
<accession>A0A5B6WP58</accession>
<comment type="caution">
    <text evidence="1">The sequence shown here is derived from an EMBL/GenBank/DDBJ whole genome shotgun (WGS) entry which is preliminary data.</text>
</comment>
<name>A0A5B6WP58_9ROSI</name>
<protein>
    <submittedName>
        <fullName evidence="1">Integrase</fullName>
    </submittedName>
</protein>
<evidence type="ECO:0000313" key="2">
    <source>
        <dbReference type="Proteomes" id="UP000325315"/>
    </source>
</evidence>
<reference evidence="2" key="1">
    <citation type="journal article" date="2019" name="Plant Biotechnol. J.">
        <title>Genome sequencing of the Australian wild diploid species Gossypium australe highlights disease resistance and delayed gland morphogenesis.</title>
        <authorList>
            <person name="Cai Y."/>
            <person name="Cai X."/>
            <person name="Wang Q."/>
            <person name="Wang P."/>
            <person name="Zhang Y."/>
            <person name="Cai C."/>
            <person name="Xu Y."/>
            <person name="Wang K."/>
            <person name="Zhou Z."/>
            <person name="Wang C."/>
            <person name="Geng S."/>
            <person name="Li B."/>
            <person name="Dong Q."/>
            <person name="Hou Y."/>
            <person name="Wang H."/>
            <person name="Ai P."/>
            <person name="Liu Z."/>
            <person name="Yi F."/>
            <person name="Sun M."/>
            <person name="An G."/>
            <person name="Cheng J."/>
            <person name="Zhang Y."/>
            <person name="Shi Q."/>
            <person name="Xie Y."/>
            <person name="Shi X."/>
            <person name="Chang Y."/>
            <person name="Huang F."/>
            <person name="Chen Y."/>
            <person name="Hong S."/>
            <person name="Mi L."/>
            <person name="Sun Q."/>
            <person name="Zhang L."/>
            <person name="Zhou B."/>
            <person name="Peng R."/>
            <person name="Zhang X."/>
            <person name="Liu F."/>
        </authorList>
    </citation>
    <scope>NUCLEOTIDE SEQUENCE [LARGE SCALE GENOMIC DNA]</scope>
    <source>
        <strain evidence="2">cv. PA1801</strain>
    </source>
</reference>
<proteinExistence type="predicted"/>
<keyword evidence="2" id="KW-1185">Reference proteome</keyword>